<reference evidence="1 2" key="2">
    <citation type="journal article" date="2022" name="Mol. Ecol. Resour.">
        <title>The genomes of chicory, endive, great burdock and yacon provide insights into Asteraceae paleo-polyploidization history and plant inulin production.</title>
        <authorList>
            <person name="Fan W."/>
            <person name="Wang S."/>
            <person name="Wang H."/>
            <person name="Wang A."/>
            <person name="Jiang F."/>
            <person name="Liu H."/>
            <person name="Zhao H."/>
            <person name="Xu D."/>
            <person name="Zhang Y."/>
        </authorList>
    </citation>
    <scope>NUCLEOTIDE SEQUENCE [LARGE SCALE GENOMIC DNA]</scope>
    <source>
        <strain evidence="2">cv. Niubang</strain>
    </source>
</reference>
<comment type="caution">
    <text evidence="1">The sequence shown here is derived from an EMBL/GenBank/DDBJ whole genome shotgun (WGS) entry which is preliminary data.</text>
</comment>
<dbReference type="Proteomes" id="UP001055879">
    <property type="component" value="Linkage Group LG09"/>
</dbReference>
<dbReference type="EMBL" id="CM042055">
    <property type="protein sequence ID" value="KAI3702984.1"/>
    <property type="molecule type" value="Genomic_DNA"/>
</dbReference>
<sequence>MNIPTTKDQKNTPPPPPPPPPPQEELRQPNPAALMRVDSILGIPQKDIKKTYKMGRELGRGKFAVTSLCIEKSTGKKYACKSIQKVRLVTEGEKQDVKREVKIMKLLRGQRNVVELKEEIEDSRCVHLVMEYCEGGELFEKMKSKGRFCEKIAARILSSIMKVVYSLHYMGVMHRDLKPENFLLAKRRILGFIPCFADYTLLKAIDFGLSTFIDEGKPNQEKVGTAFYVAPEVLRRQGYGKQVDIWSAGVILYMLLTGVPPFYGEKEREIFDAILNADLDMENRPWPSISKNAKELVKKMLSVDPMNRPSAADVLKHEWLEENGVAVYNPRESVLLTQMKCFRGMNKFKKLAREVIADIVPPEELEELRAMFWNDGDENKVISREELATSLGMHGSNLRPDEVEQIVEAADFNGDGFINYKEFITVMMNYETLHKEEHLIKAFKHFDKDESGFISKEELRLALEKHMTGDELTQTIEDIFSEVDKNGDGKISQKEFYEMIRS</sequence>
<reference evidence="2" key="1">
    <citation type="journal article" date="2022" name="Mol. Ecol. Resour.">
        <title>The genomes of chicory, endive, great burdock and yacon provide insights into Asteraceae palaeo-polyploidization history and plant inulin production.</title>
        <authorList>
            <person name="Fan W."/>
            <person name="Wang S."/>
            <person name="Wang H."/>
            <person name="Wang A."/>
            <person name="Jiang F."/>
            <person name="Liu H."/>
            <person name="Zhao H."/>
            <person name="Xu D."/>
            <person name="Zhang Y."/>
        </authorList>
    </citation>
    <scope>NUCLEOTIDE SEQUENCE [LARGE SCALE GENOMIC DNA]</scope>
    <source>
        <strain evidence="2">cv. Niubang</strain>
    </source>
</reference>
<evidence type="ECO:0000313" key="2">
    <source>
        <dbReference type="Proteomes" id="UP001055879"/>
    </source>
</evidence>
<protein>
    <submittedName>
        <fullName evidence="1">Uncharacterized protein</fullName>
    </submittedName>
</protein>
<accession>A0ACB9A044</accession>
<gene>
    <name evidence="1" type="ORF">L6452_28738</name>
</gene>
<organism evidence="1 2">
    <name type="scientific">Arctium lappa</name>
    <name type="common">Greater burdock</name>
    <name type="synonym">Lappa major</name>
    <dbReference type="NCBI Taxonomy" id="4217"/>
    <lineage>
        <taxon>Eukaryota</taxon>
        <taxon>Viridiplantae</taxon>
        <taxon>Streptophyta</taxon>
        <taxon>Embryophyta</taxon>
        <taxon>Tracheophyta</taxon>
        <taxon>Spermatophyta</taxon>
        <taxon>Magnoliopsida</taxon>
        <taxon>eudicotyledons</taxon>
        <taxon>Gunneridae</taxon>
        <taxon>Pentapetalae</taxon>
        <taxon>asterids</taxon>
        <taxon>campanulids</taxon>
        <taxon>Asterales</taxon>
        <taxon>Asteraceae</taxon>
        <taxon>Carduoideae</taxon>
        <taxon>Cardueae</taxon>
        <taxon>Arctiinae</taxon>
        <taxon>Arctium</taxon>
    </lineage>
</organism>
<keyword evidence="2" id="KW-1185">Reference proteome</keyword>
<proteinExistence type="predicted"/>
<evidence type="ECO:0000313" key="1">
    <source>
        <dbReference type="EMBL" id="KAI3702984.1"/>
    </source>
</evidence>
<name>A0ACB9A044_ARCLA</name>